<dbReference type="Proteomes" id="UP000008549">
    <property type="component" value="Unassembled WGS sequence"/>
</dbReference>
<dbReference type="SMART" id="SM00256">
    <property type="entry name" value="FBOX"/>
    <property type="match status" value="1"/>
</dbReference>
<dbReference type="KEGG" id="cbr:CBG_07445"/>
<dbReference type="InterPro" id="IPR001810">
    <property type="entry name" value="F-box_dom"/>
</dbReference>
<dbReference type="SUPFAM" id="SSF81383">
    <property type="entry name" value="F-box domain"/>
    <property type="match status" value="1"/>
</dbReference>
<dbReference type="PROSITE" id="PS50181">
    <property type="entry name" value="FBOX"/>
    <property type="match status" value="1"/>
</dbReference>
<evidence type="ECO:0000313" key="3">
    <source>
        <dbReference type="Proteomes" id="UP000008549"/>
    </source>
</evidence>
<dbReference type="InterPro" id="IPR036047">
    <property type="entry name" value="F-box-like_dom_sf"/>
</dbReference>
<dbReference type="GeneID" id="8587766"/>
<dbReference type="CTD" id="8587766"/>
<dbReference type="RefSeq" id="XP_045093523.1">
    <property type="nucleotide sequence ID" value="XM_045240575.1"/>
</dbReference>
<dbReference type="CDD" id="cd22150">
    <property type="entry name" value="F-box_CeFBXA-like"/>
    <property type="match status" value="1"/>
</dbReference>
<evidence type="ECO:0000313" key="4">
    <source>
        <dbReference type="WormBase" id="CBG07445"/>
    </source>
</evidence>
<name>A8X4R3_CAEBR</name>
<evidence type="ECO:0000313" key="2">
    <source>
        <dbReference type="EMBL" id="CAP27623.2"/>
    </source>
</evidence>
<evidence type="ECO:0000259" key="1">
    <source>
        <dbReference type="PROSITE" id="PS50181"/>
    </source>
</evidence>
<dbReference type="HOGENOM" id="CLU_1246339_0_0_1"/>
<proteinExistence type="predicted"/>
<gene>
    <name evidence="2 4" type="ORF">CBG07445</name>
    <name evidence="2" type="ORF">CBG_07445</name>
</gene>
<sequence>MNRDFSKPNLDTMPNNALKEILNYLNIKERSVLRKVNRTLREAVDNNHTIVDVVLDFWNDSITLKLDEIEIEYSIEDEDKYNDGDSIGQVLTMIDVNTITSLRINCDGAHLHDEEQFLDSPQWERVRDFRLIGGVELPDHILNALRNVSFFNIDQDDDNMEITFKRIFMFILSVLNRSDNFEKGQITSRNLYIPAPFINAHLILGNVSVTLEQNRITMEKCE</sequence>
<dbReference type="AlphaFoldDB" id="A8X4R3"/>
<protein>
    <submittedName>
        <fullName evidence="2">Protein CBG07445</fullName>
    </submittedName>
</protein>
<dbReference type="InParanoid" id="A8X4R3"/>
<dbReference type="Pfam" id="PF00646">
    <property type="entry name" value="F-box"/>
    <property type="match status" value="1"/>
</dbReference>
<reference evidence="2 3" key="2">
    <citation type="journal article" date="2011" name="PLoS Genet.">
        <title>Caenorhabditis briggsae recombinant inbred line genotypes reveal inter-strain incompatibility and the evolution of recombination.</title>
        <authorList>
            <person name="Ross J.A."/>
            <person name="Koboldt D.C."/>
            <person name="Staisch J.E."/>
            <person name="Chamberlin H.M."/>
            <person name="Gupta B.P."/>
            <person name="Miller R.D."/>
            <person name="Baird S.E."/>
            <person name="Haag E.S."/>
        </authorList>
    </citation>
    <scope>NUCLEOTIDE SEQUENCE [LARGE SCALE GENOMIC DNA]</scope>
    <source>
        <strain evidence="2 3">AF16</strain>
    </source>
</reference>
<accession>A8X4R3</accession>
<keyword evidence="3" id="KW-1185">Reference proteome</keyword>
<dbReference type="EMBL" id="HE601041">
    <property type="protein sequence ID" value="CAP27623.2"/>
    <property type="molecule type" value="Genomic_DNA"/>
</dbReference>
<feature type="domain" description="F-box" evidence="1">
    <location>
        <begin position="7"/>
        <end position="53"/>
    </location>
</feature>
<reference evidence="2 3" key="1">
    <citation type="journal article" date="2003" name="PLoS Biol.">
        <title>The genome sequence of Caenorhabditis briggsae: a platform for comparative genomics.</title>
        <authorList>
            <person name="Stein L.D."/>
            <person name="Bao Z."/>
            <person name="Blasiar D."/>
            <person name="Blumenthal T."/>
            <person name="Brent M.R."/>
            <person name="Chen N."/>
            <person name="Chinwalla A."/>
            <person name="Clarke L."/>
            <person name="Clee C."/>
            <person name="Coghlan A."/>
            <person name="Coulson A."/>
            <person name="D'Eustachio P."/>
            <person name="Fitch D.H."/>
            <person name="Fulton L.A."/>
            <person name="Fulton R.E."/>
            <person name="Griffiths-Jones S."/>
            <person name="Harris T.W."/>
            <person name="Hillier L.W."/>
            <person name="Kamath R."/>
            <person name="Kuwabara P.E."/>
            <person name="Mardis E.R."/>
            <person name="Marra M.A."/>
            <person name="Miner T.L."/>
            <person name="Minx P."/>
            <person name="Mullikin J.C."/>
            <person name="Plumb R.W."/>
            <person name="Rogers J."/>
            <person name="Schein J.E."/>
            <person name="Sohrmann M."/>
            <person name="Spieth J."/>
            <person name="Stajich J.E."/>
            <person name="Wei C."/>
            <person name="Willey D."/>
            <person name="Wilson R.K."/>
            <person name="Durbin R."/>
            <person name="Waterston R.H."/>
        </authorList>
    </citation>
    <scope>NUCLEOTIDE SEQUENCE [LARGE SCALE GENOMIC DNA]</scope>
    <source>
        <strain evidence="2 3">AF16</strain>
    </source>
</reference>
<organism evidence="2 3">
    <name type="scientific">Caenorhabditis briggsae</name>
    <dbReference type="NCBI Taxonomy" id="6238"/>
    <lineage>
        <taxon>Eukaryota</taxon>
        <taxon>Metazoa</taxon>
        <taxon>Ecdysozoa</taxon>
        <taxon>Nematoda</taxon>
        <taxon>Chromadorea</taxon>
        <taxon>Rhabditida</taxon>
        <taxon>Rhabditina</taxon>
        <taxon>Rhabditomorpha</taxon>
        <taxon>Rhabditoidea</taxon>
        <taxon>Rhabditidae</taxon>
        <taxon>Peloderinae</taxon>
        <taxon>Caenorhabditis</taxon>
    </lineage>
</organism>
<dbReference type="WormBase" id="CBG07445">
    <property type="protein sequence ID" value="CBP38014"/>
    <property type="gene ID" value="WBGene00029497"/>
</dbReference>